<protein>
    <submittedName>
        <fullName evidence="1">Uncharacterized protein</fullName>
    </submittedName>
</protein>
<proteinExistence type="predicted"/>
<sequence>MMSMLLPTKFRTTTESELAARRAANEERINDYERLRRSELSARQELAALKLKIKVFEAKAKAYDQISPQPASTALPCDGGRVLAPRHLMQVDQHNPVREVLNSVEAAGINVDGAWLYFEVMENCLDRAVGVLELIEGQCKDASMRGVDVASKV</sequence>
<dbReference type="RefSeq" id="WP_304994155.1">
    <property type="nucleotide sequence ID" value="NZ_CP101717.1"/>
</dbReference>
<dbReference type="AlphaFoldDB" id="A0AB38YBX1"/>
<accession>A0AB38YBX1</accession>
<organism evidence="1">
    <name type="scientific">Salinispirillum sp. LH 10-3-1</name>
    <dbReference type="NCBI Taxonomy" id="2952525"/>
    <lineage>
        <taxon>Bacteria</taxon>
        <taxon>Pseudomonadati</taxon>
        <taxon>Pseudomonadota</taxon>
        <taxon>Gammaproteobacteria</taxon>
        <taxon>Oceanospirillales</taxon>
        <taxon>Saccharospirillaceae</taxon>
        <taxon>Salinispirillum</taxon>
    </lineage>
</organism>
<evidence type="ECO:0000313" key="1">
    <source>
        <dbReference type="EMBL" id="WLD56870.1"/>
    </source>
</evidence>
<dbReference type="EMBL" id="CP101717">
    <property type="protein sequence ID" value="WLD56870.1"/>
    <property type="molecule type" value="Genomic_DNA"/>
</dbReference>
<gene>
    <name evidence="1" type="ORF">NFC81_09015</name>
</gene>
<reference evidence="1" key="1">
    <citation type="submission" date="2022-07" db="EMBL/GenBank/DDBJ databases">
        <title>Complete genome sequence of Salinispirillum sp. LH10-3-1 capable of multiple carbohydrate inversion isolated from a soda lake.</title>
        <authorList>
            <person name="Liu J."/>
            <person name="Zhai Y."/>
            <person name="Zhang H."/>
            <person name="Yang H."/>
            <person name="Qu J."/>
            <person name="Li J."/>
        </authorList>
    </citation>
    <scope>NUCLEOTIDE SEQUENCE</scope>
    <source>
        <strain evidence="1">LH 10-3-1</strain>
    </source>
</reference>
<name>A0AB38YBX1_9GAMM</name>